<feature type="compositionally biased region" description="Polar residues" evidence="1">
    <location>
        <begin position="204"/>
        <end position="223"/>
    </location>
</feature>
<comment type="caution">
    <text evidence="2">The sequence shown here is derived from an EMBL/GenBank/DDBJ whole genome shotgun (WGS) entry which is preliminary data.</text>
</comment>
<dbReference type="OrthoDB" id="2513417at2759"/>
<evidence type="ECO:0000313" key="2">
    <source>
        <dbReference type="EMBL" id="MBW0554437.1"/>
    </source>
</evidence>
<dbReference type="EMBL" id="AVOT02061122">
    <property type="protein sequence ID" value="MBW0554437.1"/>
    <property type="molecule type" value="Genomic_DNA"/>
</dbReference>
<dbReference type="PANTHER" id="PTHR33246:SF51">
    <property type="entry name" value="MYB_SANT-LIKE DOMAIN-CONTAINING PROTEIN"/>
    <property type="match status" value="1"/>
</dbReference>
<feature type="region of interest" description="Disordered" evidence="1">
    <location>
        <begin position="193"/>
        <end position="242"/>
    </location>
</feature>
<proteinExistence type="predicted"/>
<feature type="compositionally biased region" description="Polar residues" evidence="1">
    <location>
        <begin position="408"/>
        <end position="429"/>
    </location>
</feature>
<feature type="compositionally biased region" description="Basic residues" evidence="1">
    <location>
        <begin position="224"/>
        <end position="233"/>
    </location>
</feature>
<gene>
    <name evidence="2" type="ORF">O181_094152</name>
</gene>
<feature type="compositionally biased region" description="Polar residues" evidence="1">
    <location>
        <begin position="352"/>
        <end position="367"/>
    </location>
</feature>
<keyword evidence="3" id="KW-1185">Reference proteome</keyword>
<accession>A0A9Q3PB76</accession>
<sequence>MKSAKCEAIVGPLDFWCSIRSIKLKQIRNYCPYIKMNARPQFHSSESSIYDFQSMDHSTPDSNQMPQSWAQTLRLDKLTPESNQITHSWGPRSRFITNQNCPVIQYPIPMVPHTPSNILHSTANSEGHNSSVCSTPHCCCANPLDTASNGLAMLHELQPISPTMGHSGLNSHAFSPPSLTQSVERMHLHISTPTGHVRHDTSDNSRGSCPTPQESLRSQGQPQKTKRRWKSKRQNNSDSTRKFMHKHFENICTYLEDPQNYDQLFGKNKKTHIGERMLTCAGAYEVFSALWHIQNKYLMTRAWANNTGAGLDKEELGMKLSDKLEAMCPCYAQMERVFGQKANVTSFNQFDTTSDAENENNSGSEAPSQGEIREDSDSGLSAYEQRQRAIHKAQATNNANRDVRREANQGNNDNESPSSGTPSNPNRQNVSKRSRFSLREHGERLDQENHELLCKIIEDYVSIEHMKLEEQIKKNERDYSLEKEKMELQFQLEQERLNLETKLKEKEVLLAAEIKLKEKESRLAAAKKLLESGKTAAEVEIIMNMTYGRI</sequence>
<dbReference type="Proteomes" id="UP000765509">
    <property type="component" value="Unassembled WGS sequence"/>
</dbReference>
<dbReference type="PANTHER" id="PTHR33246">
    <property type="entry name" value="CCHC-TYPE DOMAIN-CONTAINING PROTEIN"/>
    <property type="match status" value="1"/>
</dbReference>
<name>A0A9Q3PB76_9BASI</name>
<protein>
    <submittedName>
        <fullName evidence="2">Uncharacterized protein</fullName>
    </submittedName>
</protein>
<evidence type="ECO:0000256" key="1">
    <source>
        <dbReference type="SAM" id="MobiDB-lite"/>
    </source>
</evidence>
<evidence type="ECO:0000313" key="3">
    <source>
        <dbReference type="Proteomes" id="UP000765509"/>
    </source>
</evidence>
<feature type="region of interest" description="Disordered" evidence="1">
    <location>
        <begin position="352"/>
        <end position="432"/>
    </location>
</feature>
<dbReference type="AlphaFoldDB" id="A0A9Q3PB76"/>
<organism evidence="2 3">
    <name type="scientific">Austropuccinia psidii MF-1</name>
    <dbReference type="NCBI Taxonomy" id="1389203"/>
    <lineage>
        <taxon>Eukaryota</taxon>
        <taxon>Fungi</taxon>
        <taxon>Dikarya</taxon>
        <taxon>Basidiomycota</taxon>
        <taxon>Pucciniomycotina</taxon>
        <taxon>Pucciniomycetes</taxon>
        <taxon>Pucciniales</taxon>
        <taxon>Sphaerophragmiaceae</taxon>
        <taxon>Austropuccinia</taxon>
    </lineage>
</organism>
<reference evidence="2" key="1">
    <citation type="submission" date="2021-03" db="EMBL/GenBank/DDBJ databases">
        <title>Draft genome sequence of rust myrtle Austropuccinia psidii MF-1, a brazilian biotype.</title>
        <authorList>
            <person name="Quecine M.C."/>
            <person name="Pachon D.M.R."/>
            <person name="Bonatelli M.L."/>
            <person name="Correr F.H."/>
            <person name="Franceschini L.M."/>
            <person name="Leite T.F."/>
            <person name="Margarido G.R.A."/>
            <person name="Almeida C.A."/>
            <person name="Ferrarezi J.A."/>
            <person name="Labate C.A."/>
        </authorList>
    </citation>
    <scope>NUCLEOTIDE SEQUENCE</scope>
    <source>
        <strain evidence="2">MF-1</strain>
    </source>
</reference>